<dbReference type="InterPro" id="IPR000297">
    <property type="entry name" value="PPIase_PpiC"/>
</dbReference>
<comment type="caution">
    <text evidence="14">The sequence shown here is derived from an EMBL/GenBank/DDBJ whole genome shotgun (WGS) entry which is preliminary data.</text>
</comment>
<gene>
    <name evidence="14" type="ORF">FHR95_000026</name>
</gene>
<dbReference type="GO" id="GO:0003755">
    <property type="term" value="F:peptidyl-prolyl cis-trans isomerase activity"/>
    <property type="evidence" value="ECO:0007669"/>
    <property type="project" value="UniProtKB-KW"/>
</dbReference>
<keyword evidence="15" id="KW-1185">Reference proteome</keyword>
<dbReference type="Gene3D" id="1.10.4030.10">
    <property type="entry name" value="Porin chaperone SurA, peptide-binding domain"/>
    <property type="match status" value="1"/>
</dbReference>
<dbReference type="InterPro" id="IPR027304">
    <property type="entry name" value="Trigger_fact/SurA_dom_sf"/>
</dbReference>
<evidence type="ECO:0000313" key="14">
    <source>
        <dbReference type="EMBL" id="MBB3182502.1"/>
    </source>
</evidence>
<evidence type="ECO:0000256" key="5">
    <source>
        <dbReference type="ARBA" id="ARBA00022989"/>
    </source>
</evidence>
<feature type="transmembrane region" description="Helical" evidence="12">
    <location>
        <begin position="12"/>
        <end position="30"/>
    </location>
</feature>
<reference evidence="14 15" key="1">
    <citation type="submission" date="2020-08" db="EMBL/GenBank/DDBJ databases">
        <title>Genomic Encyclopedia of Type Strains, Phase III (KMG-III): the genomes of soil and plant-associated and newly described type strains.</title>
        <authorList>
            <person name="Whitman W."/>
        </authorList>
    </citation>
    <scope>NUCLEOTIDE SEQUENCE [LARGE SCALE GENOMIC DNA]</scope>
    <source>
        <strain evidence="14 15">CECT 7341</strain>
    </source>
</reference>
<evidence type="ECO:0000256" key="9">
    <source>
        <dbReference type="ARBA" id="ARBA00040743"/>
    </source>
</evidence>
<dbReference type="InterPro" id="IPR023058">
    <property type="entry name" value="PPIase_PpiC_CS"/>
</dbReference>
<feature type="domain" description="PpiC" evidence="13">
    <location>
        <begin position="256"/>
        <end position="360"/>
    </location>
</feature>
<keyword evidence="5 12" id="KW-1133">Transmembrane helix</keyword>
<evidence type="ECO:0000256" key="11">
    <source>
        <dbReference type="PROSITE-ProRule" id="PRU00278"/>
    </source>
</evidence>
<evidence type="ECO:0000313" key="15">
    <source>
        <dbReference type="Proteomes" id="UP000563050"/>
    </source>
</evidence>
<organism evidence="14 15">
    <name type="scientific">Halomonas fontilapidosi</name>
    <dbReference type="NCBI Taxonomy" id="616675"/>
    <lineage>
        <taxon>Bacteria</taxon>
        <taxon>Pseudomonadati</taxon>
        <taxon>Pseudomonadota</taxon>
        <taxon>Gammaproteobacteria</taxon>
        <taxon>Oceanospirillales</taxon>
        <taxon>Halomonadaceae</taxon>
        <taxon>Halomonas</taxon>
    </lineage>
</organism>
<keyword evidence="6 12" id="KW-0472">Membrane</keyword>
<name>A0A7W5DGG1_9GAMM</name>
<evidence type="ECO:0000256" key="6">
    <source>
        <dbReference type="ARBA" id="ARBA00023136"/>
    </source>
</evidence>
<evidence type="ECO:0000256" key="4">
    <source>
        <dbReference type="ARBA" id="ARBA00022692"/>
    </source>
</evidence>
<dbReference type="RefSeq" id="WP_183312913.1">
    <property type="nucleotide sequence ID" value="NZ_JACHXQ010000001.1"/>
</dbReference>
<dbReference type="Pfam" id="PF13624">
    <property type="entry name" value="SurA_N_3"/>
    <property type="match status" value="1"/>
</dbReference>
<dbReference type="SUPFAM" id="SSF109998">
    <property type="entry name" value="Triger factor/SurA peptide-binding domain-like"/>
    <property type="match status" value="1"/>
</dbReference>
<dbReference type="PROSITE" id="PS50198">
    <property type="entry name" value="PPIC_PPIASE_2"/>
    <property type="match status" value="1"/>
</dbReference>
<protein>
    <recommendedName>
        <fullName evidence="9">Periplasmic chaperone PpiD</fullName>
    </recommendedName>
    <alternativeName>
        <fullName evidence="10">Periplasmic folding chaperone</fullName>
    </alternativeName>
</protein>
<keyword evidence="3" id="KW-0997">Cell inner membrane</keyword>
<dbReference type="SUPFAM" id="SSF54534">
    <property type="entry name" value="FKBP-like"/>
    <property type="match status" value="1"/>
</dbReference>
<dbReference type="EMBL" id="JACHXQ010000001">
    <property type="protein sequence ID" value="MBB3182502.1"/>
    <property type="molecule type" value="Genomic_DNA"/>
</dbReference>
<dbReference type="InterPro" id="IPR046357">
    <property type="entry name" value="PPIase_dom_sf"/>
</dbReference>
<keyword evidence="11 14" id="KW-0413">Isomerase</keyword>
<dbReference type="InterPro" id="IPR052029">
    <property type="entry name" value="PpiD_chaperone"/>
</dbReference>
<evidence type="ECO:0000256" key="7">
    <source>
        <dbReference type="ARBA" id="ARBA00023186"/>
    </source>
</evidence>
<keyword evidence="7" id="KW-0143">Chaperone</keyword>
<evidence type="ECO:0000256" key="2">
    <source>
        <dbReference type="ARBA" id="ARBA00022475"/>
    </source>
</evidence>
<sequence length="610" mass="67897">MLQSIRDRSKSWGAKIIIGAVVVTMALFGVESLVGLLGNNPDTVAEVNGEAITRQQLEMEVQRAIRSGQVPPDQERALRAEMLDMLITNRLLTQYAEEGGLHVSEAQLDQLIVNLPEFQDANGRFDRDLFRNRLASAGFTPLTFRQQLSVDVKHQQLQQGLAVSDFTLDEEQERLATLQRQRRSFRYHALVASDLSSPPEVGQEALEAYYDAHQADYRRPEQVRLNYVVLDRQQMAEQAEISEEALREAWETGAAEADRRVSHIMVTYGDSQGGDGRSREEAEAILEQVQERLDEGEAFAKLAGEVSDDTSTSDDGGDLGVISRGFFGEAFETAAFSLGEGEVSGIVETDNGLHLIKVTELDRPAFEESRDQLRRELARERVTDAFNEKAQQLIDDSFAAEDLASVAEDLDLELQQSDWVGRGGGDGVLSEPGVMEQAFSDDVLEEGYNSEVIELDEDRRLVLRVAEHREATTLPLEEVRDEVEAAVRREKTREALVELAAERVERLRAGESLEIDWQQAEAISRQGGTNLPEALIQSAFRLPHPEGDSPVYGHAAVGDRVMLIALDNVQAGEPNEQIEAFVANMAERLRAQAAIQGLIDHLRDQAEIRR</sequence>
<dbReference type="Gene3D" id="3.10.50.40">
    <property type="match status" value="1"/>
</dbReference>
<evidence type="ECO:0000256" key="12">
    <source>
        <dbReference type="SAM" id="Phobius"/>
    </source>
</evidence>
<keyword evidence="2" id="KW-1003">Cell membrane</keyword>
<dbReference type="PROSITE" id="PS01096">
    <property type="entry name" value="PPIC_PPIASE_1"/>
    <property type="match status" value="1"/>
</dbReference>
<evidence type="ECO:0000259" key="13">
    <source>
        <dbReference type="PROSITE" id="PS50198"/>
    </source>
</evidence>
<keyword evidence="11" id="KW-0697">Rotamase</keyword>
<keyword evidence="4 12" id="KW-0812">Transmembrane</keyword>
<comment type="similarity">
    <text evidence="8">Belongs to the PpiD chaperone family.</text>
</comment>
<evidence type="ECO:0000256" key="8">
    <source>
        <dbReference type="ARBA" id="ARBA00038408"/>
    </source>
</evidence>
<evidence type="ECO:0000256" key="10">
    <source>
        <dbReference type="ARBA" id="ARBA00042775"/>
    </source>
</evidence>
<proteinExistence type="inferred from homology"/>
<dbReference type="GO" id="GO:0005886">
    <property type="term" value="C:plasma membrane"/>
    <property type="evidence" value="ECO:0007669"/>
    <property type="project" value="UniProtKB-SubCell"/>
</dbReference>
<accession>A0A7W5DGG1</accession>
<dbReference type="Proteomes" id="UP000563050">
    <property type="component" value="Unassembled WGS sequence"/>
</dbReference>
<dbReference type="PANTHER" id="PTHR47529">
    <property type="entry name" value="PEPTIDYL-PROLYL CIS-TRANS ISOMERASE D"/>
    <property type="match status" value="1"/>
</dbReference>
<dbReference type="Pfam" id="PF00639">
    <property type="entry name" value="Rotamase"/>
    <property type="match status" value="1"/>
</dbReference>
<evidence type="ECO:0000256" key="1">
    <source>
        <dbReference type="ARBA" id="ARBA00004382"/>
    </source>
</evidence>
<dbReference type="PANTHER" id="PTHR47529:SF1">
    <property type="entry name" value="PERIPLASMIC CHAPERONE PPID"/>
    <property type="match status" value="1"/>
</dbReference>
<comment type="subcellular location">
    <subcellularLocation>
        <location evidence="1">Cell inner membrane</location>
        <topology evidence="1">Single-pass type II membrane protein</topology>
        <orientation evidence="1">Periplasmic side</orientation>
    </subcellularLocation>
</comment>
<evidence type="ECO:0000256" key="3">
    <source>
        <dbReference type="ARBA" id="ARBA00022519"/>
    </source>
</evidence>
<dbReference type="AlphaFoldDB" id="A0A7W5DGG1"/>